<evidence type="ECO:0000259" key="1">
    <source>
        <dbReference type="Pfam" id="PF00149"/>
    </source>
</evidence>
<dbReference type="Gene3D" id="3.60.21.10">
    <property type="match status" value="1"/>
</dbReference>
<dbReference type="Proteomes" id="UP000809243">
    <property type="component" value="Unassembled WGS sequence"/>
</dbReference>
<dbReference type="PANTHER" id="PTHR39323">
    <property type="entry name" value="BLR1149 PROTEIN"/>
    <property type="match status" value="1"/>
</dbReference>
<dbReference type="CDD" id="cd07391">
    <property type="entry name" value="MPP_PF1019"/>
    <property type="match status" value="1"/>
</dbReference>
<organism evidence="2 3">
    <name type="scientific">Candidatus Iainarchaeum sp</name>
    <dbReference type="NCBI Taxonomy" id="3101447"/>
    <lineage>
        <taxon>Archaea</taxon>
        <taxon>Candidatus Iainarchaeota</taxon>
        <taxon>Candidatus Iainarchaeia</taxon>
        <taxon>Candidatus Iainarchaeales</taxon>
        <taxon>Candidatus Iainarchaeaceae</taxon>
        <taxon>Candidatus Iainarchaeum</taxon>
    </lineage>
</organism>
<evidence type="ECO:0000313" key="3">
    <source>
        <dbReference type="Proteomes" id="UP000809243"/>
    </source>
</evidence>
<name>A0A938YQA0_9ARCH</name>
<proteinExistence type="predicted"/>
<dbReference type="GO" id="GO:0016787">
    <property type="term" value="F:hydrolase activity"/>
    <property type="evidence" value="ECO:0007669"/>
    <property type="project" value="InterPro"/>
</dbReference>
<dbReference type="InterPro" id="IPR024173">
    <property type="entry name" value="Pesterase_MJ0037-like"/>
</dbReference>
<dbReference type="AlphaFoldDB" id="A0A938YQA0"/>
<dbReference type="PANTHER" id="PTHR39323:SF1">
    <property type="entry name" value="BLR1149 PROTEIN"/>
    <property type="match status" value="1"/>
</dbReference>
<sequence>MEENELSKGIFALAEAAWVEADKALVIADLHLGIEEMLNRQGVMLPRFNFAQIKRRLEKRAFSRVKPELIVINGDLKHEFGSISEQEWSEVIDMLRFLQQHCSRIVLVKGNHDTILGPIAKWENIKIEEEGILLEKSRVFATHGSAIPKAGQYRKAKTVLIGHEHCAVTIREQYKQEQFKCFLVGKFNGKNLIAMPSMNTVSIGTDVRREQLLSPFLQQPLGRFRVFAVADKTYNFGKLPGLD</sequence>
<protein>
    <submittedName>
        <fullName evidence="2">Metallophosphoesterase</fullName>
    </submittedName>
</protein>
<dbReference type="SUPFAM" id="SSF56300">
    <property type="entry name" value="Metallo-dependent phosphatases"/>
    <property type="match status" value="1"/>
</dbReference>
<dbReference type="InterPro" id="IPR004376">
    <property type="entry name" value="Pesterase_MJ0037"/>
</dbReference>
<gene>
    <name evidence="2" type="ORF">JW744_00165</name>
</gene>
<accession>A0A938YQA0</accession>
<comment type="caution">
    <text evidence="2">The sequence shown here is derived from an EMBL/GenBank/DDBJ whole genome shotgun (WGS) entry which is preliminary data.</text>
</comment>
<dbReference type="InterPro" id="IPR029052">
    <property type="entry name" value="Metallo-depent_PP-like"/>
</dbReference>
<reference evidence="2" key="1">
    <citation type="submission" date="2021-01" db="EMBL/GenBank/DDBJ databases">
        <title>Active Sulfur Cycling in an Early Earth Analoge.</title>
        <authorList>
            <person name="Hahn C.R."/>
            <person name="Youssef N.H."/>
            <person name="Elshahed M."/>
        </authorList>
    </citation>
    <scope>NUCLEOTIDE SEQUENCE</scope>
    <source>
        <strain evidence="2">Zod_Metabat.1151</strain>
    </source>
</reference>
<evidence type="ECO:0000313" key="2">
    <source>
        <dbReference type="EMBL" id="MBN2066865.1"/>
    </source>
</evidence>
<feature type="domain" description="Calcineurin-like phosphoesterase" evidence="1">
    <location>
        <begin position="25"/>
        <end position="128"/>
    </location>
</feature>
<dbReference type="PIRSF" id="PIRSF000887">
    <property type="entry name" value="Pesterase_MJ0037"/>
    <property type="match status" value="1"/>
</dbReference>
<dbReference type="NCBIfam" id="TIGR00024">
    <property type="entry name" value="SbcD_rel_arch"/>
    <property type="match status" value="1"/>
</dbReference>
<dbReference type="EMBL" id="JAFGDB010000004">
    <property type="protein sequence ID" value="MBN2066865.1"/>
    <property type="molecule type" value="Genomic_DNA"/>
</dbReference>
<dbReference type="Pfam" id="PF00149">
    <property type="entry name" value="Metallophos"/>
    <property type="match status" value="1"/>
</dbReference>
<dbReference type="InterPro" id="IPR004843">
    <property type="entry name" value="Calcineurin-like_PHP"/>
</dbReference>